<feature type="region of interest" description="Disordered" evidence="1">
    <location>
        <begin position="25"/>
        <end position="55"/>
    </location>
</feature>
<dbReference type="EMBL" id="RXIC02000020">
    <property type="protein sequence ID" value="KAB1223840.1"/>
    <property type="molecule type" value="Genomic_DNA"/>
</dbReference>
<dbReference type="AlphaFoldDB" id="A0A6A1WLY6"/>
<dbReference type="Proteomes" id="UP000516437">
    <property type="component" value="Chromosome 2"/>
</dbReference>
<evidence type="ECO:0000313" key="3">
    <source>
        <dbReference type="Proteomes" id="UP000516437"/>
    </source>
</evidence>
<name>A0A6A1WLY6_9ROSI</name>
<proteinExistence type="predicted"/>
<organism evidence="2 3">
    <name type="scientific">Morella rubra</name>
    <name type="common">Chinese bayberry</name>
    <dbReference type="NCBI Taxonomy" id="262757"/>
    <lineage>
        <taxon>Eukaryota</taxon>
        <taxon>Viridiplantae</taxon>
        <taxon>Streptophyta</taxon>
        <taxon>Embryophyta</taxon>
        <taxon>Tracheophyta</taxon>
        <taxon>Spermatophyta</taxon>
        <taxon>Magnoliopsida</taxon>
        <taxon>eudicotyledons</taxon>
        <taxon>Gunneridae</taxon>
        <taxon>Pentapetalae</taxon>
        <taxon>rosids</taxon>
        <taxon>fabids</taxon>
        <taxon>Fagales</taxon>
        <taxon>Myricaceae</taxon>
        <taxon>Morella</taxon>
    </lineage>
</organism>
<sequence>MSVANAPFVGNARPAVHDMAVDDATTNPTESQFGGHATEMETEASKKGKGKGKAGGTAYQLAGRATKATKGKSKAATLEGVHLSRCVMLEGWQPRLQRTSSSQPTTGIASRIRAHQAERRASERLRGYVGSGQPAREPIMVDLTIEEAAQKREQVFDVHGAILEPWGSRIISSTVVVPTIEEALKRMQDKQKKKLPVWRN</sequence>
<evidence type="ECO:0000256" key="1">
    <source>
        <dbReference type="SAM" id="MobiDB-lite"/>
    </source>
</evidence>
<comment type="caution">
    <text evidence="2">The sequence shown here is derived from an EMBL/GenBank/DDBJ whole genome shotgun (WGS) entry which is preliminary data.</text>
</comment>
<reference evidence="2 3" key="1">
    <citation type="journal article" date="2019" name="Plant Biotechnol. J.">
        <title>The red bayberry genome and genetic basis of sex determination.</title>
        <authorList>
            <person name="Jia H.M."/>
            <person name="Jia H.J."/>
            <person name="Cai Q.L."/>
            <person name="Wang Y."/>
            <person name="Zhao H.B."/>
            <person name="Yang W.F."/>
            <person name="Wang G.Y."/>
            <person name="Li Y.H."/>
            <person name="Zhan D.L."/>
            <person name="Shen Y.T."/>
            <person name="Niu Q.F."/>
            <person name="Chang L."/>
            <person name="Qiu J."/>
            <person name="Zhao L."/>
            <person name="Xie H.B."/>
            <person name="Fu W.Y."/>
            <person name="Jin J."/>
            <person name="Li X.W."/>
            <person name="Jiao Y."/>
            <person name="Zhou C.C."/>
            <person name="Tu T."/>
            <person name="Chai C.Y."/>
            <person name="Gao J.L."/>
            <person name="Fan L.J."/>
            <person name="van de Weg E."/>
            <person name="Wang J.Y."/>
            <person name="Gao Z.S."/>
        </authorList>
    </citation>
    <scope>NUCLEOTIDE SEQUENCE [LARGE SCALE GENOMIC DNA]</scope>
    <source>
        <tissue evidence="2">Leaves</tissue>
    </source>
</reference>
<keyword evidence="3" id="KW-1185">Reference proteome</keyword>
<protein>
    <submittedName>
        <fullName evidence="2">Uncharacterized protein</fullName>
    </submittedName>
</protein>
<accession>A0A6A1WLY6</accession>
<gene>
    <name evidence="2" type="ORF">CJ030_MR2G009193</name>
</gene>
<evidence type="ECO:0000313" key="2">
    <source>
        <dbReference type="EMBL" id="KAB1223840.1"/>
    </source>
</evidence>